<sequence>MPWAKVRELTQPKFRSAKKLREEWVGNTVLHKNLIRDPTQRVKGFKLSRQEFVVHKRLKAGLGRCGHMMYKWKLKNSQKCGCGNDSHEL</sequence>
<accession>A0AAV0W2X8</accession>
<proteinExistence type="predicted"/>
<dbReference type="EMBL" id="CARXXK010000001">
    <property type="protein sequence ID" value="CAI6350122.1"/>
    <property type="molecule type" value="Genomic_DNA"/>
</dbReference>
<reference evidence="1 2" key="1">
    <citation type="submission" date="2023-01" db="EMBL/GenBank/DDBJ databases">
        <authorList>
            <person name="Whitehead M."/>
        </authorList>
    </citation>
    <scope>NUCLEOTIDE SEQUENCE [LARGE SCALE GENOMIC DNA]</scope>
</reference>
<organism evidence="1 2">
    <name type="scientific">Macrosiphum euphorbiae</name>
    <name type="common">potato aphid</name>
    <dbReference type="NCBI Taxonomy" id="13131"/>
    <lineage>
        <taxon>Eukaryota</taxon>
        <taxon>Metazoa</taxon>
        <taxon>Ecdysozoa</taxon>
        <taxon>Arthropoda</taxon>
        <taxon>Hexapoda</taxon>
        <taxon>Insecta</taxon>
        <taxon>Pterygota</taxon>
        <taxon>Neoptera</taxon>
        <taxon>Paraneoptera</taxon>
        <taxon>Hemiptera</taxon>
        <taxon>Sternorrhyncha</taxon>
        <taxon>Aphidomorpha</taxon>
        <taxon>Aphidoidea</taxon>
        <taxon>Aphididae</taxon>
        <taxon>Macrosiphini</taxon>
        <taxon>Macrosiphum</taxon>
    </lineage>
</organism>
<keyword evidence="2" id="KW-1185">Reference proteome</keyword>
<name>A0AAV0W2X8_9HEMI</name>
<comment type="caution">
    <text evidence="1">The sequence shown here is derived from an EMBL/GenBank/DDBJ whole genome shotgun (WGS) entry which is preliminary data.</text>
</comment>
<evidence type="ECO:0000313" key="1">
    <source>
        <dbReference type="EMBL" id="CAI6350122.1"/>
    </source>
</evidence>
<dbReference type="AlphaFoldDB" id="A0AAV0W2X8"/>
<evidence type="ECO:0000313" key="2">
    <source>
        <dbReference type="Proteomes" id="UP001160148"/>
    </source>
</evidence>
<gene>
    <name evidence="1" type="ORF">MEUPH1_LOCUS6616</name>
</gene>
<protein>
    <submittedName>
        <fullName evidence="1">Uncharacterized protein</fullName>
    </submittedName>
</protein>
<dbReference type="Proteomes" id="UP001160148">
    <property type="component" value="Unassembled WGS sequence"/>
</dbReference>